<dbReference type="RefSeq" id="WP_114372553.1">
    <property type="nucleotide sequence ID" value="NZ_CP031092.1"/>
</dbReference>
<dbReference type="InterPro" id="IPR052158">
    <property type="entry name" value="INH-QAR"/>
</dbReference>
<organism evidence="2 3">
    <name type="scientific">Salicibibacter kimchii</name>
    <dbReference type="NCBI Taxonomy" id="2099786"/>
    <lineage>
        <taxon>Bacteria</taxon>
        <taxon>Bacillati</taxon>
        <taxon>Bacillota</taxon>
        <taxon>Bacilli</taxon>
        <taxon>Bacillales</taxon>
        <taxon>Bacillaceae</taxon>
        <taxon>Salicibibacter</taxon>
    </lineage>
</organism>
<dbReference type="InterPro" id="IPR002818">
    <property type="entry name" value="DJ-1/PfpI"/>
</dbReference>
<evidence type="ECO:0000259" key="1">
    <source>
        <dbReference type="Pfam" id="PF01965"/>
    </source>
</evidence>
<gene>
    <name evidence="2" type="ORF">DT065_08635</name>
</gene>
<accession>A0A345BYQ2</accession>
<protein>
    <submittedName>
        <fullName evidence="2">DJ-1/PfpI family protein</fullName>
    </submittedName>
</protein>
<dbReference type="SUPFAM" id="SSF52317">
    <property type="entry name" value="Class I glutamine amidotransferase-like"/>
    <property type="match status" value="1"/>
</dbReference>
<proteinExistence type="predicted"/>
<dbReference type="CDD" id="cd03139">
    <property type="entry name" value="GATase1_PfpI_2"/>
    <property type="match status" value="1"/>
</dbReference>
<dbReference type="GO" id="GO:0006355">
    <property type="term" value="P:regulation of DNA-templated transcription"/>
    <property type="evidence" value="ECO:0007669"/>
    <property type="project" value="TreeGrafter"/>
</dbReference>
<dbReference type="OrthoDB" id="6382410at2"/>
<dbReference type="KEGG" id="rue:DT065_08635"/>
<dbReference type="Pfam" id="PF01965">
    <property type="entry name" value="DJ-1_PfpI"/>
    <property type="match status" value="1"/>
</dbReference>
<keyword evidence="3" id="KW-1185">Reference proteome</keyword>
<feature type="domain" description="DJ-1/PfpI" evidence="1">
    <location>
        <begin position="49"/>
        <end position="191"/>
    </location>
</feature>
<dbReference type="PANTHER" id="PTHR43130">
    <property type="entry name" value="ARAC-FAMILY TRANSCRIPTIONAL REGULATOR"/>
    <property type="match status" value="1"/>
</dbReference>
<dbReference type="AlphaFoldDB" id="A0A345BYQ2"/>
<name>A0A345BYQ2_9BACI</name>
<dbReference type="PANTHER" id="PTHR43130:SF14">
    <property type="entry name" value="DJ-1_PFPI DOMAIN-CONTAINING PROTEIN"/>
    <property type="match status" value="1"/>
</dbReference>
<evidence type="ECO:0000313" key="3">
    <source>
        <dbReference type="Proteomes" id="UP000252100"/>
    </source>
</evidence>
<dbReference type="Proteomes" id="UP000252100">
    <property type="component" value="Chromosome"/>
</dbReference>
<evidence type="ECO:0000313" key="2">
    <source>
        <dbReference type="EMBL" id="AXF56083.1"/>
    </source>
</evidence>
<dbReference type="Gene3D" id="3.40.50.880">
    <property type="match status" value="1"/>
</dbReference>
<sequence length="209" mass="23143">MKKKNVGILLYDFVDILDFAGPAEVLSLTAKTKVEQYISLYKKQLPTNMPFEVSTIAETGEQIKTHSGIRVEPQFSIDSSPKMDIIIIPGGPLRAVISMVKNQKVKHWLTKNKDIEYICSVCTGSFILGETGLLNGRKATTHHLALNKFQEKYPEIIVETSSKSKLIQDGNLITSGGVSSGINMALYLVEEIMGKFASERTAKTIEFSE</sequence>
<dbReference type="InterPro" id="IPR029062">
    <property type="entry name" value="Class_I_gatase-like"/>
</dbReference>
<dbReference type="EMBL" id="CP031092">
    <property type="protein sequence ID" value="AXF56083.1"/>
    <property type="molecule type" value="Genomic_DNA"/>
</dbReference>
<reference evidence="2 3" key="1">
    <citation type="journal article" date="2018" name="J. Microbiol.">
        <title>Salicibibacter kimchii gen. nov., sp. nov., a moderately halophilic and alkalitolerant bacterium in the family Bacillaceae, isolated from kimchi.</title>
        <authorList>
            <person name="Jang J.Y."/>
            <person name="Oh Y.J."/>
            <person name="Lim S.K."/>
            <person name="Park H.K."/>
            <person name="Lee C."/>
            <person name="Kim J.Y."/>
            <person name="Lee M.A."/>
            <person name="Choi H.J."/>
        </authorList>
    </citation>
    <scope>NUCLEOTIDE SEQUENCE [LARGE SCALE GENOMIC DNA]</scope>
    <source>
        <strain evidence="2 3">NKC1-1</strain>
    </source>
</reference>